<sequence length="179" mass="20463">MEDLHVASRFIAIVGSWVLEEWRCGVVGVYNSCMVSEQVQLWLEISSLLHLISVPWCIRGDFNIVLTGSKRRGRSSTLQDLKIISLPRGLSDYTPILFCNAYMESGPKLFRFLNAWIQHHDYSRDISQQWVALTADGSRDLFNKLRDLLIFLKHWNEKSSGDIDLVPRISELLAKLIGG</sequence>
<name>A0ABR2DVW4_9ROSI</name>
<evidence type="ECO:0000313" key="2">
    <source>
        <dbReference type="Proteomes" id="UP001472677"/>
    </source>
</evidence>
<evidence type="ECO:0008006" key="3">
    <source>
        <dbReference type="Google" id="ProtNLM"/>
    </source>
</evidence>
<dbReference type="EMBL" id="JBBPBM010000021">
    <property type="protein sequence ID" value="KAK8548114.1"/>
    <property type="molecule type" value="Genomic_DNA"/>
</dbReference>
<proteinExistence type="predicted"/>
<protein>
    <recommendedName>
        <fullName evidence="3">Endonuclease/exonuclease/phosphatase domain-containing protein</fullName>
    </recommendedName>
</protein>
<comment type="caution">
    <text evidence="1">The sequence shown here is derived from an EMBL/GenBank/DDBJ whole genome shotgun (WGS) entry which is preliminary data.</text>
</comment>
<dbReference type="Proteomes" id="UP001472677">
    <property type="component" value="Unassembled WGS sequence"/>
</dbReference>
<gene>
    <name evidence="1" type="ORF">V6N12_061034</name>
</gene>
<keyword evidence="2" id="KW-1185">Reference proteome</keyword>
<organism evidence="1 2">
    <name type="scientific">Hibiscus sabdariffa</name>
    <name type="common">roselle</name>
    <dbReference type="NCBI Taxonomy" id="183260"/>
    <lineage>
        <taxon>Eukaryota</taxon>
        <taxon>Viridiplantae</taxon>
        <taxon>Streptophyta</taxon>
        <taxon>Embryophyta</taxon>
        <taxon>Tracheophyta</taxon>
        <taxon>Spermatophyta</taxon>
        <taxon>Magnoliopsida</taxon>
        <taxon>eudicotyledons</taxon>
        <taxon>Gunneridae</taxon>
        <taxon>Pentapetalae</taxon>
        <taxon>rosids</taxon>
        <taxon>malvids</taxon>
        <taxon>Malvales</taxon>
        <taxon>Malvaceae</taxon>
        <taxon>Malvoideae</taxon>
        <taxon>Hibiscus</taxon>
    </lineage>
</organism>
<evidence type="ECO:0000313" key="1">
    <source>
        <dbReference type="EMBL" id="KAK8548114.1"/>
    </source>
</evidence>
<accession>A0ABR2DVW4</accession>
<reference evidence="1 2" key="1">
    <citation type="journal article" date="2024" name="G3 (Bethesda)">
        <title>Genome assembly of Hibiscus sabdariffa L. provides insights into metabolisms of medicinal natural products.</title>
        <authorList>
            <person name="Kim T."/>
        </authorList>
    </citation>
    <scope>NUCLEOTIDE SEQUENCE [LARGE SCALE GENOMIC DNA]</scope>
    <source>
        <strain evidence="1">TK-2024</strain>
        <tissue evidence="1">Old leaves</tissue>
    </source>
</reference>